<dbReference type="EMBL" id="KZ678139">
    <property type="protein sequence ID" value="PSN64071.1"/>
    <property type="molecule type" value="Genomic_DNA"/>
</dbReference>
<feature type="region of interest" description="Disordered" evidence="1">
    <location>
        <begin position="1"/>
        <end position="84"/>
    </location>
</feature>
<keyword evidence="3" id="KW-1185">Reference proteome</keyword>
<gene>
    <name evidence="2" type="ORF">BS50DRAFT_576693</name>
</gene>
<name>A0A2T2NF59_CORCC</name>
<feature type="compositionally biased region" description="Basic and acidic residues" evidence="1">
    <location>
        <begin position="52"/>
        <end position="77"/>
    </location>
</feature>
<organism evidence="2 3">
    <name type="scientific">Corynespora cassiicola Philippines</name>
    <dbReference type="NCBI Taxonomy" id="1448308"/>
    <lineage>
        <taxon>Eukaryota</taxon>
        <taxon>Fungi</taxon>
        <taxon>Dikarya</taxon>
        <taxon>Ascomycota</taxon>
        <taxon>Pezizomycotina</taxon>
        <taxon>Dothideomycetes</taxon>
        <taxon>Pleosporomycetidae</taxon>
        <taxon>Pleosporales</taxon>
        <taxon>Corynesporascaceae</taxon>
        <taxon>Corynespora</taxon>
    </lineage>
</organism>
<sequence length="184" mass="20354">MYTLLTPPRAYSKHDPSSPPFHPTIFGPPPSPATLMFQQEQAAGGGGGGGGDCDRDHDRDRDRDRDRALRGRLRMDTGRGGGVSSHITTTTFATFATITTLSTSSLAHHDESCGHRPSWRYCAHPPSRSICVPHRIHYTAHTWHVPLPLATSILHLPSILPFTEPRNHISELLHHLAYPRHGIQ</sequence>
<dbReference type="AlphaFoldDB" id="A0A2T2NF59"/>
<evidence type="ECO:0000256" key="1">
    <source>
        <dbReference type="SAM" id="MobiDB-lite"/>
    </source>
</evidence>
<reference evidence="2 3" key="1">
    <citation type="journal article" date="2018" name="Front. Microbiol.">
        <title>Genome-Wide Analysis of Corynespora cassiicola Leaf Fall Disease Putative Effectors.</title>
        <authorList>
            <person name="Lopez D."/>
            <person name="Ribeiro S."/>
            <person name="Label P."/>
            <person name="Fumanal B."/>
            <person name="Venisse J.S."/>
            <person name="Kohler A."/>
            <person name="de Oliveira R.R."/>
            <person name="Labutti K."/>
            <person name="Lipzen A."/>
            <person name="Lail K."/>
            <person name="Bauer D."/>
            <person name="Ohm R.A."/>
            <person name="Barry K.W."/>
            <person name="Spatafora J."/>
            <person name="Grigoriev I.V."/>
            <person name="Martin F.M."/>
            <person name="Pujade-Renaud V."/>
        </authorList>
    </citation>
    <scope>NUCLEOTIDE SEQUENCE [LARGE SCALE GENOMIC DNA]</scope>
    <source>
        <strain evidence="2 3">Philippines</strain>
    </source>
</reference>
<protein>
    <submittedName>
        <fullName evidence="2">Uncharacterized protein</fullName>
    </submittedName>
</protein>
<evidence type="ECO:0000313" key="2">
    <source>
        <dbReference type="EMBL" id="PSN64071.1"/>
    </source>
</evidence>
<evidence type="ECO:0000313" key="3">
    <source>
        <dbReference type="Proteomes" id="UP000240883"/>
    </source>
</evidence>
<dbReference type="Proteomes" id="UP000240883">
    <property type="component" value="Unassembled WGS sequence"/>
</dbReference>
<accession>A0A2T2NF59</accession>
<feature type="compositionally biased region" description="Pro residues" evidence="1">
    <location>
        <begin position="17"/>
        <end position="32"/>
    </location>
</feature>
<proteinExistence type="predicted"/>